<proteinExistence type="predicted"/>
<keyword evidence="2" id="KW-1185">Reference proteome</keyword>
<dbReference type="Proteomes" id="UP000316313">
    <property type="component" value="Chromosome"/>
</dbReference>
<evidence type="ECO:0000313" key="2">
    <source>
        <dbReference type="Proteomes" id="UP000316313"/>
    </source>
</evidence>
<accession>A0A4Y6UKR8</accession>
<dbReference type="KEGG" id="ssam:E3D00_07305"/>
<dbReference type="AlphaFoldDB" id="A0A4Y6UKR8"/>
<dbReference type="EMBL" id="CP038141">
    <property type="protein sequence ID" value="QDH17390.1"/>
    <property type="molecule type" value="Genomic_DNA"/>
</dbReference>
<organism evidence="1 2">
    <name type="scientific">Swingsia samuiensis</name>
    <dbReference type="NCBI Taxonomy" id="1293412"/>
    <lineage>
        <taxon>Bacteria</taxon>
        <taxon>Pseudomonadati</taxon>
        <taxon>Pseudomonadota</taxon>
        <taxon>Alphaproteobacteria</taxon>
        <taxon>Acetobacterales</taxon>
        <taxon>Acetobacteraceae</taxon>
        <taxon>Swingsia</taxon>
    </lineage>
</organism>
<gene>
    <name evidence="1" type="ORF">E3D00_07305</name>
</gene>
<evidence type="ECO:0000313" key="1">
    <source>
        <dbReference type="EMBL" id="QDH17390.1"/>
    </source>
</evidence>
<dbReference type="OrthoDB" id="7225334at2"/>
<protein>
    <submittedName>
        <fullName evidence="1">Uncharacterized protein</fullName>
    </submittedName>
</protein>
<reference evidence="1 2" key="1">
    <citation type="submission" date="2019-03" db="EMBL/GenBank/DDBJ databases">
        <title>The complete genome sequence of Swingsia samuiensis NBRC107927(T).</title>
        <authorList>
            <person name="Chua K.-O."/>
            <person name="Chan K.-G."/>
            <person name="See-Too W.-S."/>
        </authorList>
    </citation>
    <scope>NUCLEOTIDE SEQUENCE [LARGE SCALE GENOMIC DNA]</scope>
    <source>
        <strain evidence="1 2">AH83</strain>
    </source>
</reference>
<sequence length="203" mass="20599">MSGTLNATAASGGKSVSALETTEKISHSDLVLGVFNGGVQNTTVKALVAAGMPSNLVFTDHLDQSIKASLDKAGLPNVIAQANDISDTVKTRALQADNSKQAASISEQNAAQSAAQSLNAANQAIDKVNKASITVSGVVDAQKDAANGIAALSADKHLMLSGVSVMGISPDGHLLLSIDLPTQDPHVAGVLWNNGQYVMISAG</sequence>
<dbReference type="RefSeq" id="WP_141461293.1">
    <property type="nucleotide sequence ID" value="NZ_CP038141.1"/>
</dbReference>
<name>A0A4Y6UKR8_9PROT</name>